<dbReference type="InterPro" id="IPR025875">
    <property type="entry name" value="Leu-rich_rpt_4"/>
</dbReference>
<dbReference type="PANTHER" id="PTHR46652:SF3">
    <property type="entry name" value="LEUCINE-RICH REPEAT-CONTAINING PROTEIN 9"/>
    <property type="match status" value="1"/>
</dbReference>
<dbReference type="InterPro" id="IPR050836">
    <property type="entry name" value="SDS22/Internalin_LRR"/>
</dbReference>
<dbReference type="Pfam" id="PF12799">
    <property type="entry name" value="LRR_4"/>
    <property type="match status" value="1"/>
</dbReference>
<sequence length="699" mass="80681">MINFPGELLIKIFKLVGNDKLLLDIRENTNSEFVVECVNTVIFEKLTLKTMDLNKIKEGTHVRCADNLILALYPCFNDISLDNFEINKIYNFKNYVKRLEVHLYDIYHHDSSDDIVQCQVMGILKFIGSLPGLTELYITFHQSRFMVNSYWSKIEEGVLNGKLTRLTKLNFKSCRGSIYQSAISPFIHVDLDKFHLPSLQELTFEGKFKVFSKNLKGLPQLEIVNMTDSTYCSENEDLDPMILFVYSSYHVHEQIRGFQQIESLKFLNLSGTNISKIFDLERFQQIQHLNLSRNRISEIENLGGLVNLETLDLNYNNIKMVEGLSSLQNLTKLSLTRNRITEIQNIRKLKRLSELILDYNYITTLDDYTVELPSHLEYLSISYNRISHIDIERKYPALKFLCLAGNNLQILPNLASFPVLNHLDASSNNIHVIEDLNSCCELEVLCLSDNRISKLGNLDNLIKLNNLDLKSNQIESLEFLTNLENLRHLSICGNNISEIVLTDGLNKLESLKIQFQDHGISNIVLKNSLNNLKNLENIPLSIDGLNLSLENSLNHLEILKVQNCNIERFSSSRSLKKAKHLDLSYNSITCIDYVQDFESLNSIKLNHNSLKKIPKFVNCPNLKYVNLSRNMIGRIENVQTINTLEKLYLFCNKITSSRDIIRLLQAKNVEIFADIMNDSRNEVLERFNDPETPRKKRKL</sequence>
<keyword evidence="4" id="KW-1185">Reference proteome</keyword>
<keyword evidence="2" id="KW-0677">Repeat</keyword>
<dbReference type="AlphaFoldDB" id="A0AAV5QSM8"/>
<evidence type="ECO:0000256" key="2">
    <source>
        <dbReference type="ARBA" id="ARBA00022737"/>
    </source>
</evidence>
<accession>A0AAV5QSM8</accession>
<dbReference type="SMART" id="SM00365">
    <property type="entry name" value="LRR_SD22"/>
    <property type="match status" value="11"/>
</dbReference>
<evidence type="ECO:0000256" key="1">
    <source>
        <dbReference type="ARBA" id="ARBA00022614"/>
    </source>
</evidence>
<dbReference type="SUPFAM" id="SSF52047">
    <property type="entry name" value="RNI-like"/>
    <property type="match status" value="1"/>
</dbReference>
<name>A0AAV5QSM8_9ASCO</name>
<protein>
    <recommendedName>
        <fullName evidence="5">L domain-like protein</fullName>
    </recommendedName>
</protein>
<dbReference type="SUPFAM" id="SSF52058">
    <property type="entry name" value="L domain-like"/>
    <property type="match status" value="2"/>
</dbReference>
<dbReference type="EMBL" id="BTFZ01000011">
    <property type="protein sequence ID" value="GMM37280.1"/>
    <property type="molecule type" value="Genomic_DNA"/>
</dbReference>
<evidence type="ECO:0008006" key="5">
    <source>
        <dbReference type="Google" id="ProtNLM"/>
    </source>
</evidence>
<dbReference type="PANTHER" id="PTHR46652">
    <property type="entry name" value="LEUCINE-RICH REPEAT AND IQ DOMAIN-CONTAINING PROTEIN 1-RELATED"/>
    <property type="match status" value="1"/>
</dbReference>
<keyword evidence="1" id="KW-0433">Leucine-rich repeat</keyword>
<dbReference type="PROSITE" id="PS51450">
    <property type="entry name" value="LRR"/>
    <property type="match status" value="11"/>
</dbReference>
<dbReference type="Proteomes" id="UP001360560">
    <property type="component" value="Unassembled WGS sequence"/>
</dbReference>
<dbReference type="InterPro" id="IPR001611">
    <property type="entry name" value="Leu-rich_rpt"/>
</dbReference>
<dbReference type="InterPro" id="IPR003591">
    <property type="entry name" value="Leu-rich_rpt_typical-subtyp"/>
</dbReference>
<dbReference type="GeneID" id="90075255"/>
<dbReference type="Gene3D" id="3.80.10.10">
    <property type="entry name" value="Ribonuclease Inhibitor"/>
    <property type="match status" value="3"/>
</dbReference>
<proteinExistence type="predicted"/>
<dbReference type="Pfam" id="PF13855">
    <property type="entry name" value="LRR_8"/>
    <property type="match status" value="1"/>
</dbReference>
<dbReference type="SMART" id="SM00369">
    <property type="entry name" value="LRR_TYP"/>
    <property type="match status" value="8"/>
</dbReference>
<comment type="caution">
    <text evidence="3">The sequence shown here is derived from an EMBL/GenBank/DDBJ whole genome shotgun (WGS) entry which is preliminary data.</text>
</comment>
<evidence type="ECO:0000313" key="4">
    <source>
        <dbReference type="Proteomes" id="UP001360560"/>
    </source>
</evidence>
<gene>
    <name evidence="3" type="ORF">DASC09_046050</name>
</gene>
<organism evidence="3 4">
    <name type="scientific">Saccharomycopsis crataegensis</name>
    <dbReference type="NCBI Taxonomy" id="43959"/>
    <lineage>
        <taxon>Eukaryota</taxon>
        <taxon>Fungi</taxon>
        <taxon>Dikarya</taxon>
        <taxon>Ascomycota</taxon>
        <taxon>Saccharomycotina</taxon>
        <taxon>Saccharomycetes</taxon>
        <taxon>Saccharomycopsidaceae</taxon>
        <taxon>Saccharomycopsis</taxon>
    </lineage>
</organism>
<dbReference type="InterPro" id="IPR032675">
    <property type="entry name" value="LRR_dom_sf"/>
</dbReference>
<evidence type="ECO:0000313" key="3">
    <source>
        <dbReference type="EMBL" id="GMM37280.1"/>
    </source>
</evidence>
<reference evidence="3 4" key="1">
    <citation type="journal article" date="2023" name="Elife">
        <title>Identification of key yeast species and microbe-microbe interactions impacting larval growth of Drosophila in the wild.</title>
        <authorList>
            <person name="Mure A."/>
            <person name="Sugiura Y."/>
            <person name="Maeda R."/>
            <person name="Honda K."/>
            <person name="Sakurai N."/>
            <person name="Takahashi Y."/>
            <person name="Watada M."/>
            <person name="Katoh T."/>
            <person name="Gotoh A."/>
            <person name="Gotoh Y."/>
            <person name="Taniguchi I."/>
            <person name="Nakamura K."/>
            <person name="Hayashi T."/>
            <person name="Katayama T."/>
            <person name="Uemura T."/>
            <person name="Hattori Y."/>
        </authorList>
    </citation>
    <scope>NUCLEOTIDE SEQUENCE [LARGE SCALE GENOMIC DNA]</scope>
    <source>
        <strain evidence="3 4">SC-9</strain>
    </source>
</reference>
<dbReference type="RefSeq" id="XP_064854276.1">
    <property type="nucleotide sequence ID" value="XM_064998204.1"/>
</dbReference>